<dbReference type="InterPro" id="IPR047153">
    <property type="entry name" value="TRIM45/56/19-like"/>
</dbReference>
<dbReference type="Gene3D" id="3.30.40.10">
    <property type="entry name" value="Zinc/RING finger domain, C3HC4 (zinc finger)"/>
    <property type="match status" value="1"/>
</dbReference>
<keyword evidence="2 4" id="KW-0863">Zinc-finger</keyword>
<organism evidence="6 7">
    <name type="scientific">Ditylenchus dipsaci</name>
    <dbReference type="NCBI Taxonomy" id="166011"/>
    <lineage>
        <taxon>Eukaryota</taxon>
        <taxon>Metazoa</taxon>
        <taxon>Ecdysozoa</taxon>
        <taxon>Nematoda</taxon>
        <taxon>Chromadorea</taxon>
        <taxon>Rhabditida</taxon>
        <taxon>Tylenchina</taxon>
        <taxon>Tylenchomorpha</taxon>
        <taxon>Sphaerularioidea</taxon>
        <taxon>Anguinidae</taxon>
        <taxon>Anguininae</taxon>
        <taxon>Ditylenchus</taxon>
    </lineage>
</organism>
<evidence type="ECO:0000256" key="1">
    <source>
        <dbReference type="ARBA" id="ARBA00022723"/>
    </source>
</evidence>
<protein>
    <submittedName>
        <fullName evidence="7">RING-type domain-containing protein</fullName>
    </submittedName>
</protein>
<dbReference type="WBParaSite" id="jg4660">
    <property type="protein sequence ID" value="jg4660"/>
    <property type="gene ID" value="jg4660"/>
</dbReference>
<dbReference type="PROSITE" id="PS50089">
    <property type="entry name" value="ZF_RING_2"/>
    <property type="match status" value="1"/>
</dbReference>
<name>A0A915EF47_9BILA</name>
<dbReference type="PANTHER" id="PTHR25462:SF296">
    <property type="entry name" value="MEIOTIC P26, ISOFORM F"/>
    <property type="match status" value="1"/>
</dbReference>
<dbReference type="Pfam" id="PF13445">
    <property type="entry name" value="zf-RING_UBOX"/>
    <property type="match status" value="1"/>
</dbReference>
<dbReference type="SMART" id="SM00184">
    <property type="entry name" value="RING"/>
    <property type="match status" value="1"/>
</dbReference>
<dbReference type="InterPro" id="IPR027370">
    <property type="entry name" value="Znf-RING_euk"/>
</dbReference>
<dbReference type="Proteomes" id="UP000887574">
    <property type="component" value="Unplaced"/>
</dbReference>
<evidence type="ECO:0000259" key="5">
    <source>
        <dbReference type="PROSITE" id="PS50089"/>
    </source>
</evidence>
<dbReference type="PANTHER" id="PTHR25462">
    <property type="entry name" value="BONUS, ISOFORM C-RELATED"/>
    <property type="match status" value="1"/>
</dbReference>
<dbReference type="SUPFAM" id="SSF57850">
    <property type="entry name" value="RING/U-box"/>
    <property type="match status" value="1"/>
</dbReference>
<keyword evidence="1" id="KW-0479">Metal-binding</keyword>
<evidence type="ECO:0000256" key="2">
    <source>
        <dbReference type="ARBA" id="ARBA00022771"/>
    </source>
</evidence>
<evidence type="ECO:0000256" key="4">
    <source>
        <dbReference type="PROSITE-ProRule" id="PRU00175"/>
    </source>
</evidence>
<feature type="domain" description="RING-type" evidence="5">
    <location>
        <begin position="18"/>
        <end position="61"/>
    </location>
</feature>
<evidence type="ECO:0000313" key="7">
    <source>
        <dbReference type="WBParaSite" id="jg4660"/>
    </source>
</evidence>
<sequence length="82" mass="8952">MQEGSGSLETSPQDSSECPVCYEILEEPKQLSCGHSLCAHCTLVLAKHDNQKTKIECPQCRTNTVVPETGLPTNFALKGIEF</sequence>
<dbReference type="InterPro" id="IPR013083">
    <property type="entry name" value="Znf_RING/FYVE/PHD"/>
</dbReference>
<reference evidence="7" key="1">
    <citation type="submission" date="2022-11" db="UniProtKB">
        <authorList>
            <consortium name="WormBaseParasite"/>
        </authorList>
    </citation>
    <scope>IDENTIFICATION</scope>
</reference>
<keyword evidence="3" id="KW-0862">Zinc</keyword>
<dbReference type="AlphaFoldDB" id="A0A915EF47"/>
<evidence type="ECO:0000313" key="6">
    <source>
        <dbReference type="Proteomes" id="UP000887574"/>
    </source>
</evidence>
<dbReference type="InterPro" id="IPR001841">
    <property type="entry name" value="Znf_RING"/>
</dbReference>
<dbReference type="GO" id="GO:0008270">
    <property type="term" value="F:zinc ion binding"/>
    <property type="evidence" value="ECO:0007669"/>
    <property type="project" value="UniProtKB-KW"/>
</dbReference>
<proteinExistence type="predicted"/>
<keyword evidence="6" id="KW-1185">Reference proteome</keyword>
<evidence type="ECO:0000256" key="3">
    <source>
        <dbReference type="ARBA" id="ARBA00022833"/>
    </source>
</evidence>
<accession>A0A915EF47</accession>